<accession>A0ABS0XK87</accession>
<dbReference type="RefSeq" id="WP_199034312.1">
    <property type="nucleotide sequence ID" value="NZ_JAELXS010000001.1"/>
</dbReference>
<dbReference type="EMBL" id="JAELXS010000001">
    <property type="protein sequence ID" value="MBJ6120454.1"/>
    <property type="molecule type" value="Genomic_DNA"/>
</dbReference>
<reference evidence="2" key="1">
    <citation type="submission" date="2020-12" db="EMBL/GenBank/DDBJ databases">
        <title>Hymenobacter sp.</title>
        <authorList>
            <person name="Kim M.K."/>
        </authorList>
    </citation>
    <scope>NUCLEOTIDE SEQUENCE [LARGE SCALE GENOMIC DNA]</scope>
    <source>
        <strain evidence="2">BT553</strain>
    </source>
</reference>
<proteinExistence type="predicted"/>
<sequence>MRMPDWSTDGWCLEDGEQRASAAPATFEIPSRELRQTLKPGDLAKLIFRIAVDDADGDDAVERMWVVVRERHPFGYVGVLDNQPSAIAKNDSLWSGTELPFEFRHIIAVDHATSESMNIVTSEPSIPWA</sequence>
<gene>
    <name evidence="1" type="ORF">JAO74_01475</name>
</gene>
<protein>
    <recommendedName>
        <fullName evidence="3">DUF2314 domain-containing protein</fullName>
    </recommendedName>
</protein>
<dbReference type="Proteomes" id="UP000640426">
    <property type="component" value="Unassembled WGS sequence"/>
</dbReference>
<comment type="caution">
    <text evidence="1">The sequence shown here is derived from an EMBL/GenBank/DDBJ whole genome shotgun (WGS) entry which is preliminary data.</text>
</comment>
<name>A0ABS0XK87_9SPHN</name>
<evidence type="ECO:0008006" key="3">
    <source>
        <dbReference type="Google" id="ProtNLM"/>
    </source>
</evidence>
<organism evidence="1 2">
    <name type="scientific">Sphingomonas mollis</name>
    <dbReference type="NCBI Taxonomy" id="2795726"/>
    <lineage>
        <taxon>Bacteria</taxon>
        <taxon>Pseudomonadati</taxon>
        <taxon>Pseudomonadota</taxon>
        <taxon>Alphaproteobacteria</taxon>
        <taxon>Sphingomonadales</taxon>
        <taxon>Sphingomonadaceae</taxon>
        <taxon>Sphingomonas</taxon>
    </lineage>
</organism>
<evidence type="ECO:0000313" key="1">
    <source>
        <dbReference type="EMBL" id="MBJ6120454.1"/>
    </source>
</evidence>
<evidence type="ECO:0000313" key="2">
    <source>
        <dbReference type="Proteomes" id="UP000640426"/>
    </source>
</evidence>
<keyword evidence="2" id="KW-1185">Reference proteome</keyword>